<dbReference type="InterPro" id="IPR037108">
    <property type="entry name" value="TM1727-like_C_sf"/>
</dbReference>
<dbReference type="InterPro" id="IPR008927">
    <property type="entry name" value="6-PGluconate_DH-like_C_sf"/>
</dbReference>
<feature type="domain" description="DUF2520" evidence="2">
    <location>
        <begin position="130"/>
        <end position="252"/>
    </location>
</feature>
<proteinExistence type="predicted"/>
<evidence type="ECO:0000259" key="1">
    <source>
        <dbReference type="Pfam" id="PF03807"/>
    </source>
</evidence>
<dbReference type="AlphaFoldDB" id="A0A9D9GY17"/>
<evidence type="ECO:0000313" key="3">
    <source>
        <dbReference type="EMBL" id="MBO8428497.1"/>
    </source>
</evidence>
<dbReference type="InterPro" id="IPR018931">
    <property type="entry name" value="DUF2520"/>
</dbReference>
<dbReference type="Gene3D" id="1.10.1040.20">
    <property type="entry name" value="ProC-like, C-terminal domain"/>
    <property type="match status" value="1"/>
</dbReference>
<dbReference type="PANTHER" id="PTHR40459:SF1">
    <property type="entry name" value="CONSERVED HYPOTHETICAL ALANINE AND LEUCINE RICH PROTEIN"/>
    <property type="match status" value="1"/>
</dbReference>
<gene>
    <name evidence="3" type="ORF">IAC68_00985</name>
</gene>
<dbReference type="EMBL" id="JADINB010000021">
    <property type="protein sequence ID" value="MBO8428497.1"/>
    <property type="molecule type" value="Genomic_DNA"/>
</dbReference>
<protein>
    <submittedName>
        <fullName evidence="3">DUF2520 domain-containing protein</fullName>
    </submittedName>
</protein>
<feature type="domain" description="Pyrroline-5-carboxylate reductase catalytic N-terminal" evidence="1">
    <location>
        <begin position="3"/>
        <end position="92"/>
    </location>
</feature>
<accession>A0A9D9GY17</accession>
<dbReference type="PANTHER" id="PTHR40459">
    <property type="entry name" value="CONSERVED HYPOTHETICAL ALANINE AND LEUCINE RICH PROTEIN"/>
    <property type="match status" value="1"/>
</dbReference>
<reference evidence="3" key="1">
    <citation type="submission" date="2020-10" db="EMBL/GenBank/DDBJ databases">
        <authorList>
            <person name="Gilroy R."/>
        </authorList>
    </citation>
    <scope>NUCLEOTIDE SEQUENCE</scope>
    <source>
        <strain evidence="3">15467</strain>
    </source>
</reference>
<dbReference type="Pfam" id="PF03807">
    <property type="entry name" value="F420_oxidored"/>
    <property type="match status" value="1"/>
</dbReference>
<dbReference type="InterPro" id="IPR028939">
    <property type="entry name" value="P5C_Rdtase_cat_N"/>
</dbReference>
<name>A0A9D9GY17_9BACT</name>
<dbReference type="Gene3D" id="3.40.50.720">
    <property type="entry name" value="NAD(P)-binding Rossmann-like Domain"/>
    <property type="match status" value="1"/>
</dbReference>
<dbReference type="Pfam" id="PF10728">
    <property type="entry name" value="DUF2520"/>
    <property type="match status" value="1"/>
</dbReference>
<comment type="caution">
    <text evidence="3">The sequence shown here is derived from an EMBL/GenBank/DDBJ whole genome shotgun (WGS) entry which is preliminary data.</text>
</comment>
<evidence type="ECO:0000313" key="4">
    <source>
        <dbReference type="Proteomes" id="UP000823635"/>
    </source>
</evidence>
<dbReference type="InterPro" id="IPR036291">
    <property type="entry name" value="NAD(P)-bd_dom_sf"/>
</dbReference>
<sequence length="260" mass="28579">MYKISVIGTGNLATKISTGLQQAGHEIVAVFDRDIAKAEHLSRMLRRYKGKAIFTSDYNGIPDCDIILIAVSDDAIGQVAANFSDSRSLVVHTSGGTGMQVLADCGIRRHGVLYPLMTLSKGKNIDLKIIPFLIEAGCSSDLGILIDIVVSLKAEYKICDSGKRLEMHTAAVFVSNFVNYMLTLAYDIANPDYIFLLPLAIESVRKGFLIEPKKAQTGPARRADMNTIANHTALLKKKFPEEHLAVYEMLTKLIKEKYNG</sequence>
<dbReference type="Proteomes" id="UP000823635">
    <property type="component" value="Unassembled WGS sequence"/>
</dbReference>
<dbReference type="SUPFAM" id="SSF48179">
    <property type="entry name" value="6-phosphogluconate dehydrogenase C-terminal domain-like"/>
    <property type="match status" value="1"/>
</dbReference>
<evidence type="ECO:0000259" key="2">
    <source>
        <dbReference type="Pfam" id="PF10728"/>
    </source>
</evidence>
<dbReference type="SUPFAM" id="SSF51735">
    <property type="entry name" value="NAD(P)-binding Rossmann-fold domains"/>
    <property type="match status" value="1"/>
</dbReference>
<reference evidence="3" key="2">
    <citation type="journal article" date="2021" name="PeerJ">
        <title>Extensive microbial diversity within the chicken gut microbiome revealed by metagenomics and culture.</title>
        <authorList>
            <person name="Gilroy R."/>
            <person name="Ravi A."/>
            <person name="Getino M."/>
            <person name="Pursley I."/>
            <person name="Horton D.L."/>
            <person name="Alikhan N.F."/>
            <person name="Baker D."/>
            <person name="Gharbi K."/>
            <person name="Hall N."/>
            <person name="Watson M."/>
            <person name="Adriaenssens E.M."/>
            <person name="Foster-Nyarko E."/>
            <person name="Jarju S."/>
            <person name="Secka A."/>
            <person name="Antonio M."/>
            <person name="Oren A."/>
            <person name="Chaudhuri R.R."/>
            <person name="La Ragione R."/>
            <person name="Hildebrand F."/>
            <person name="Pallen M.J."/>
        </authorList>
    </citation>
    <scope>NUCLEOTIDE SEQUENCE</scope>
    <source>
        <strain evidence="3">15467</strain>
    </source>
</reference>
<organism evidence="3 4">
    <name type="scientific">Candidatus Egerieousia excrementavium</name>
    <dbReference type="NCBI Taxonomy" id="2840778"/>
    <lineage>
        <taxon>Bacteria</taxon>
        <taxon>Pseudomonadati</taxon>
        <taxon>Bacteroidota</taxon>
        <taxon>Bacteroidia</taxon>
        <taxon>Bacteroidales</taxon>
        <taxon>Candidatus Egerieousia</taxon>
    </lineage>
</organism>